<accession>A0ABP6PKQ3</accession>
<name>A0ABP6PKQ3_9ACTN</name>
<dbReference type="EMBL" id="BAAAVV010000013">
    <property type="protein sequence ID" value="GAA3180946.1"/>
    <property type="molecule type" value="Genomic_DNA"/>
</dbReference>
<organism evidence="1 2">
    <name type="scientific">Blastococcus jejuensis</name>
    <dbReference type="NCBI Taxonomy" id="351224"/>
    <lineage>
        <taxon>Bacteria</taxon>
        <taxon>Bacillati</taxon>
        <taxon>Actinomycetota</taxon>
        <taxon>Actinomycetes</taxon>
        <taxon>Geodermatophilales</taxon>
        <taxon>Geodermatophilaceae</taxon>
        <taxon>Blastococcus</taxon>
    </lineage>
</organism>
<proteinExistence type="predicted"/>
<sequence length="98" mass="10977">MLDAMRWWVFWNNMGAQHATKTFRLEDLNPELFANLLEMIGADPDTAGAAFASVDRDVNSSTRRGTKLTGIEWSDLPAGREKDDLERAAARFGYVDLA</sequence>
<gene>
    <name evidence="1" type="ORF">GCM10010531_38900</name>
</gene>
<reference evidence="2" key="1">
    <citation type="journal article" date="2019" name="Int. J. Syst. Evol. Microbiol.">
        <title>The Global Catalogue of Microorganisms (GCM) 10K type strain sequencing project: providing services to taxonomists for standard genome sequencing and annotation.</title>
        <authorList>
            <consortium name="The Broad Institute Genomics Platform"/>
            <consortium name="The Broad Institute Genome Sequencing Center for Infectious Disease"/>
            <person name="Wu L."/>
            <person name="Ma J."/>
        </authorList>
    </citation>
    <scope>NUCLEOTIDE SEQUENCE [LARGE SCALE GENOMIC DNA]</scope>
    <source>
        <strain evidence="2">JCM 15614</strain>
    </source>
</reference>
<keyword evidence="2" id="KW-1185">Reference proteome</keyword>
<evidence type="ECO:0000313" key="2">
    <source>
        <dbReference type="Proteomes" id="UP001499924"/>
    </source>
</evidence>
<protein>
    <submittedName>
        <fullName evidence="1">Uncharacterized protein</fullName>
    </submittedName>
</protein>
<comment type="caution">
    <text evidence="1">The sequence shown here is derived from an EMBL/GenBank/DDBJ whole genome shotgun (WGS) entry which is preliminary data.</text>
</comment>
<dbReference type="Proteomes" id="UP001499924">
    <property type="component" value="Unassembled WGS sequence"/>
</dbReference>
<dbReference type="RefSeq" id="WP_344690713.1">
    <property type="nucleotide sequence ID" value="NZ_BAAAVV010000013.1"/>
</dbReference>
<evidence type="ECO:0000313" key="1">
    <source>
        <dbReference type="EMBL" id="GAA3180946.1"/>
    </source>
</evidence>